<evidence type="ECO:0000256" key="3">
    <source>
        <dbReference type="ARBA" id="ARBA00022840"/>
    </source>
</evidence>
<reference evidence="5 6" key="1">
    <citation type="submission" date="2019-03" db="EMBL/GenBank/DDBJ databases">
        <title>Genomic Encyclopedia of Type Strains, Phase IV (KMG-IV): sequencing the most valuable type-strain genomes for metagenomic binning, comparative biology and taxonomic classification.</title>
        <authorList>
            <person name="Goeker M."/>
        </authorList>
    </citation>
    <scope>NUCLEOTIDE SEQUENCE [LARGE SCALE GENOMIC DNA]</scope>
    <source>
        <strain evidence="5 6">DSM 19605</strain>
    </source>
</reference>
<name>A0A4R6U102_9BURK</name>
<keyword evidence="3" id="KW-0067">ATP-binding</keyword>
<dbReference type="PANTHER" id="PTHR46268">
    <property type="entry name" value="STRESS RESPONSE PROTEIN NHAX"/>
    <property type="match status" value="1"/>
</dbReference>
<dbReference type="InterPro" id="IPR006016">
    <property type="entry name" value="UspA"/>
</dbReference>
<dbReference type="Proteomes" id="UP000295510">
    <property type="component" value="Unassembled WGS sequence"/>
</dbReference>
<dbReference type="RefSeq" id="WP_133599378.1">
    <property type="nucleotide sequence ID" value="NZ_SNYL01000022.1"/>
</dbReference>
<evidence type="ECO:0000259" key="4">
    <source>
        <dbReference type="Pfam" id="PF00582"/>
    </source>
</evidence>
<organism evidence="5 6">
    <name type="scientific">Tepidicella xavieri</name>
    <dbReference type="NCBI Taxonomy" id="360241"/>
    <lineage>
        <taxon>Bacteria</taxon>
        <taxon>Pseudomonadati</taxon>
        <taxon>Pseudomonadota</taxon>
        <taxon>Betaproteobacteria</taxon>
        <taxon>Burkholderiales</taxon>
        <taxon>Tepidicella</taxon>
    </lineage>
</organism>
<dbReference type="EMBL" id="SNYL01000022">
    <property type="protein sequence ID" value="TDQ38069.1"/>
    <property type="molecule type" value="Genomic_DNA"/>
</dbReference>
<dbReference type="Pfam" id="PF00582">
    <property type="entry name" value="Usp"/>
    <property type="match status" value="1"/>
</dbReference>
<evidence type="ECO:0000256" key="2">
    <source>
        <dbReference type="ARBA" id="ARBA00022741"/>
    </source>
</evidence>
<protein>
    <submittedName>
        <fullName evidence="5">Nucleotide-binding universal stress UspA family protein</fullName>
    </submittedName>
</protein>
<feature type="domain" description="UspA" evidence="4">
    <location>
        <begin position="4"/>
        <end position="140"/>
    </location>
</feature>
<dbReference type="PRINTS" id="PR01438">
    <property type="entry name" value="UNVRSLSTRESS"/>
</dbReference>
<dbReference type="AlphaFoldDB" id="A0A4R6U102"/>
<proteinExistence type="inferred from homology"/>
<dbReference type="PANTHER" id="PTHR46268:SF27">
    <property type="entry name" value="UNIVERSAL STRESS PROTEIN RV2623"/>
    <property type="match status" value="1"/>
</dbReference>
<gene>
    <name evidence="5" type="ORF">DFR43_12211</name>
</gene>
<dbReference type="InterPro" id="IPR014729">
    <property type="entry name" value="Rossmann-like_a/b/a_fold"/>
</dbReference>
<dbReference type="CDD" id="cd00293">
    <property type="entry name" value="USP-like"/>
    <property type="match status" value="1"/>
</dbReference>
<evidence type="ECO:0000313" key="6">
    <source>
        <dbReference type="Proteomes" id="UP000295510"/>
    </source>
</evidence>
<dbReference type="SUPFAM" id="SSF52402">
    <property type="entry name" value="Adenine nucleotide alpha hydrolases-like"/>
    <property type="match status" value="1"/>
</dbReference>
<dbReference type="GO" id="GO:0005524">
    <property type="term" value="F:ATP binding"/>
    <property type="evidence" value="ECO:0007669"/>
    <property type="project" value="UniProtKB-KW"/>
</dbReference>
<dbReference type="OrthoDB" id="5512223at2"/>
<sequence>MKWLIPVDGSELSFEAVAHAVGMARAGLETELVLVNVQEPATVYELVTLHDEQALQKVAEEAGMDMLAPAAELARAGGVPFMQRVVTGDPVPMLLEVLEAEGCDGVIMGSHGKGLVGRALLGSVSQKMLEKSPVPVTFVKPEPLDE</sequence>
<evidence type="ECO:0000313" key="5">
    <source>
        <dbReference type="EMBL" id="TDQ38069.1"/>
    </source>
</evidence>
<comment type="similarity">
    <text evidence="1">Belongs to the universal stress protein A family.</text>
</comment>
<keyword evidence="2" id="KW-0547">Nucleotide-binding</keyword>
<evidence type="ECO:0000256" key="1">
    <source>
        <dbReference type="ARBA" id="ARBA00008791"/>
    </source>
</evidence>
<comment type="caution">
    <text evidence="5">The sequence shown here is derived from an EMBL/GenBank/DDBJ whole genome shotgun (WGS) entry which is preliminary data.</text>
</comment>
<accession>A0A4R6U102</accession>
<dbReference type="Gene3D" id="3.40.50.620">
    <property type="entry name" value="HUPs"/>
    <property type="match status" value="1"/>
</dbReference>
<keyword evidence="6" id="KW-1185">Reference proteome</keyword>
<dbReference type="InterPro" id="IPR006015">
    <property type="entry name" value="Universal_stress_UspA"/>
</dbReference>